<dbReference type="OrthoDB" id="8746011at2"/>
<dbReference type="Proteomes" id="UP000321085">
    <property type="component" value="Unassembled WGS sequence"/>
</dbReference>
<sequence length="239" mass="27332">MHDLLERVLAAHGGSDRWSTFNEVSTTVVTGGDFWATKGITTDDIRRRATAGIQREWATLAPFGNPDWQMTFRPNRVVIEARDKSIVAERDDPKSAFAGHGLETPWDPLHLAYFNGYALWTYLTTPFLLAMPGFQVEEAEPWQEEDETWRVLRATFPSEIASHCRVQDFYVGPDFLLRRHDYQVDVSGGLLAAQYIYDVRELGGFMFPTRRRAHPRLANRQPDHSRTLVSIDLSGYEVT</sequence>
<name>A0A512BLV8_9HYPH</name>
<dbReference type="RefSeq" id="WP_114185151.1">
    <property type="nucleotide sequence ID" value="NZ_BJYU01000004.1"/>
</dbReference>
<proteinExistence type="predicted"/>
<comment type="caution">
    <text evidence="1">The sequence shown here is derived from an EMBL/GenBank/DDBJ whole genome shotgun (WGS) entry which is preliminary data.</text>
</comment>
<dbReference type="AlphaFoldDB" id="A0A512BLV8"/>
<evidence type="ECO:0000313" key="1">
    <source>
        <dbReference type="EMBL" id="GEO12950.1"/>
    </source>
</evidence>
<gene>
    <name evidence="1" type="ORF">MAE02_06460</name>
</gene>
<organism evidence="1 2">
    <name type="scientific">Microvirga aerophila</name>
    <dbReference type="NCBI Taxonomy" id="670291"/>
    <lineage>
        <taxon>Bacteria</taxon>
        <taxon>Pseudomonadati</taxon>
        <taxon>Pseudomonadota</taxon>
        <taxon>Alphaproteobacteria</taxon>
        <taxon>Hyphomicrobiales</taxon>
        <taxon>Methylobacteriaceae</taxon>
        <taxon>Microvirga</taxon>
    </lineage>
</organism>
<accession>A0A512BLV8</accession>
<evidence type="ECO:0000313" key="2">
    <source>
        <dbReference type="Proteomes" id="UP000321085"/>
    </source>
</evidence>
<protein>
    <submittedName>
        <fullName evidence="1">Uncharacterized protein</fullName>
    </submittedName>
</protein>
<keyword evidence="2" id="KW-1185">Reference proteome</keyword>
<dbReference type="EMBL" id="BJYU01000004">
    <property type="protein sequence ID" value="GEO12950.1"/>
    <property type="molecule type" value="Genomic_DNA"/>
</dbReference>
<reference evidence="1 2" key="1">
    <citation type="submission" date="2019-07" db="EMBL/GenBank/DDBJ databases">
        <title>Whole genome shotgun sequence of Microvirga aerophila NBRC 106136.</title>
        <authorList>
            <person name="Hosoyama A."/>
            <person name="Uohara A."/>
            <person name="Ohji S."/>
            <person name="Ichikawa N."/>
        </authorList>
    </citation>
    <scope>NUCLEOTIDE SEQUENCE [LARGE SCALE GENOMIC DNA]</scope>
    <source>
        <strain evidence="1 2">NBRC 106136</strain>
    </source>
</reference>